<dbReference type="InterPro" id="IPR050490">
    <property type="entry name" value="Bact_solute-bd_prot1"/>
</dbReference>
<dbReference type="PANTHER" id="PTHR43649">
    <property type="entry name" value="ARABINOSE-BINDING PROTEIN-RELATED"/>
    <property type="match status" value="1"/>
</dbReference>
<feature type="chain" id="PRO_5046645950" evidence="1">
    <location>
        <begin position="26"/>
        <end position="439"/>
    </location>
</feature>
<evidence type="ECO:0000313" key="3">
    <source>
        <dbReference type="Proteomes" id="UP001368328"/>
    </source>
</evidence>
<protein>
    <submittedName>
        <fullName evidence="2">ABC transporter substrate-binding protein</fullName>
    </submittedName>
</protein>
<dbReference type="EMBL" id="CP147403">
    <property type="protein sequence ID" value="WXB86907.1"/>
    <property type="molecule type" value="Genomic_DNA"/>
</dbReference>
<keyword evidence="1" id="KW-0732">Signal</keyword>
<dbReference type="InterPro" id="IPR006059">
    <property type="entry name" value="SBP"/>
</dbReference>
<evidence type="ECO:0000313" key="2">
    <source>
        <dbReference type="EMBL" id="WXB86907.1"/>
    </source>
</evidence>
<dbReference type="Gene3D" id="3.40.190.10">
    <property type="entry name" value="Periplasmic binding protein-like II"/>
    <property type="match status" value="1"/>
</dbReference>
<evidence type="ECO:0000256" key="1">
    <source>
        <dbReference type="SAM" id="SignalP"/>
    </source>
</evidence>
<accession>A0ABZ2MNI5</accession>
<dbReference type="SUPFAM" id="SSF53850">
    <property type="entry name" value="Periplasmic binding protein-like II"/>
    <property type="match status" value="1"/>
</dbReference>
<keyword evidence="3" id="KW-1185">Reference proteome</keyword>
<dbReference type="PANTHER" id="PTHR43649:SF12">
    <property type="entry name" value="DIACETYLCHITOBIOSE BINDING PROTEIN DASA"/>
    <property type="match status" value="1"/>
</dbReference>
<sequence length="439" mass="48024">MKSTKKFFLLFIVFTLVISALSACATSSETSNQAELGKLDPNNPTKITFYSYSLAYPTMKAGIEHLIQEFNDTVGKEKGVIVEGVADQSFQQFKADIAAGKQVDVIQHTFSTLDNSKETLGLKAYEDVFPKDELKQHFKGIAPNALELGKIDGKMYGLAFTFSTPIVFINGKLFEEAGLDPNNAPKTWEEVKEYSLKIKEATGKDGFGLAPNNGWTTEGIILSNGGQMLSKDRKEATFANKESIEAIEMWKDLYKNGSHAVGTDTEMPEQFMAGNLGMFITSTALHSGFTKAAEAGGWKLYGAGLPQFGDKPSVPVNSGSALAVRPDSAEKNAAVWEFIKYVTGNEGYTIITSEVGYLPLRTGLADDPNYLKDFVDKNPLYKINLKQLEQMHPVAIWPGEYATESTSIFTDAIVKAVSTDAEVAETLTEAENQINDMIN</sequence>
<dbReference type="CDD" id="cd14748">
    <property type="entry name" value="PBP2_UgpB"/>
    <property type="match status" value="1"/>
</dbReference>
<organism evidence="2 3">
    <name type="scientific">Metabacillus rhizosphaerae</name>
    <dbReference type="NCBI Taxonomy" id="3117747"/>
    <lineage>
        <taxon>Bacteria</taxon>
        <taxon>Bacillati</taxon>
        <taxon>Bacillota</taxon>
        <taxon>Bacilli</taxon>
        <taxon>Bacillales</taxon>
        <taxon>Bacillaceae</taxon>
        <taxon>Metabacillus</taxon>
    </lineage>
</organism>
<dbReference type="Pfam" id="PF13416">
    <property type="entry name" value="SBP_bac_8"/>
    <property type="match status" value="1"/>
</dbReference>
<feature type="signal peptide" evidence="1">
    <location>
        <begin position="1"/>
        <end position="25"/>
    </location>
</feature>
<proteinExistence type="predicted"/>
<reference evidence="2 3" key="1">
    <citation type="submission" date="2024-02" db="EMBL/GenBank/DDBJ databases">
        <title>Seven novel Bacillus-like species.</title>
        <authorList>
            <person name="Liu G."/>
        </authorList>
    </citation>
    <scope>NUCLEOTIDE SEQUENCE [LARGE SCALE GENOMIC DNA]</scope>
    <source>
        <strain evidence="2 3">FJAT-53654</strain>
    </source>
</reference>
<dbReference type="PROSITE" id="PS51257">
    <property type="entry name" value="PROKAR_LIPOPROTEIN"/>
    <property type="match status" value="1"/>
</dbReference>
<name>A0ABZ2MNI5_9BACI</name>
<dbReference type="RefSeq" id="WP_338786187.1">
    <property type="nucleotide sequence ID" value="NZ_CP147403.1"/>
</dbReference>
<dbReference type="Proteomes" id="UP001368328">
    <property type="component" value="Chromosome"/>
</dbReference>
<gene>
    <name evidence="2" type="ORF">WCV66_16805</name>
</gene>